<evidence type="ECO:0000256" key="1">
    <source>
        <dbReference type="SAM" id="Phobius"/>
    </source>
</evidence>
<dbReference type="EMBL" id="CP151764">
    <property type="protein sequence ID" value="WZU65830.1"/>
    <property type="molecule type" value="Genomic_DNA"/>
</dbReference>
<keyword evidence="1" id="KW-1133">Transmembrane helix</keyword>
<evidence type="ECO:0000256" key="2">
    <source>
        <dbReference type="SAM" id="SignalP"/>
    </source>
</evidence>
<evidence type="ECO:0000313" key="3">
    <source>
        <dbReference type="EMBL" id="WZU65830.1"/>
    </source>
</evidence>
<keyword evidence="3" id="KW-0614">Plasmid</keyword>
<organism evidence="3 4">
    <name type="scientific">Yoonia rhodophyticola</name>
    <dbReference type="NCBI Taxonomy" id="3137370"/>
    <lineage>
        <taxon>Bacteria</taxon>
        <taxon>Pseudomonadati</taxon>
        <taxon>Pseudomonadota</taxon>
        <taxon>Alphaproteobacteria</taxon>
        <taxon>Rhodobacterales</taxon>
        <taxon>Paracoccaceae</taxon>
        <taxon>Yoonia</taxon>
    </lineage>
</organism>
<geneLocation type="plasmid" evidence="3 4">
    <name>pSS1-5</name>
</geneLocation>
<proteinExistence type="predicted"/>
<keyword evidence="1" id="KW-0472">Membrane</keyword>
<feature type="chain" id="PRO_5043009168" evidence="2">
    <location>
        <begin position="33"/>
        <end position="132"/>
    </location>
</feature>
<reference evidence="3 4" key="2">
    <citation type="submission" date="2024-08" db="EMBL/GenBank/DDBJ databases">
        <title>Phylogenomic analyses of a clade within the roseobacter group suggest taxonomic reassignments of species of the genera Aestuariivita, Citreicella, Loktanella, Nautella, Pelagibaca, Ruegeria, Thalassobius, Thiobacimonas and Tropicibacter, and the proposal o.</title>
        <authorList>
            <person name="Jeon C.O."/>
        </authorList>
    </citation>
    <scope>NUCLEOTIDE SEQUENCE [LARGE SCALE GENOMIC DNA]</scope>
    <source>
        <strain evidence="3 4">SS1-5</strain>
        <plasmid evidence="3 4">pSS1-5</plasmid>
    </source>
</reference>
<feature type="transmembrane region" description="Helical" evidence="1">
    <location>
        <begin position="84"/>
        <end position="105"/>
    </location>
</feature>
<feature type="transmembrane region" description="Helical" evidence="1">
    <location>
        <begin position="56"/>
        <end position="77"/>
    </location>
</feature>
<gene>
    <name evidence="3" type="ORF">AABB31_01615</name>
</gene>
<dbReference type="Pfam" id="PF04956">
    <property type="entry name" value="TrbC"/>
    <property type="match status" value="1"/>
</dbReference>
<keyword evidence="1" id="KW-0812">Transmembrane</keyword>
<keyword evidence="4" id="KW-1185">Reference proteome</keyword>
<sequence length="132" mass="13709">MKLLSYLLMRKRTGALTGGLAVLFLMPNTVLAASTATTGIDASFSTMLTDLTGMLGGNFGALVLLISLIIGVAVYGVTSNWRWVISSVMVAFLIGYGVNIVQGIGGVTATVDMLDVTQVAHTDFDPAIVGPV</sequence>
<feature type="signal peptide" evidence="2">
    <location>
        <begin position="1"/>
        <end position="32"/>
    </location>
</feature>
<dbReference type="RefSeq" id="WP_342075162.1">
    <property type="nucleotide sequence ID" value="NZ_CP151764.2"/>
</dbReference>
<name>A0AAN0M710_9RHOB</name>
<protein>
    <submittedName>
        <fullName evidence="3">TrbC/VirB2 family protein</fullName>
    </submittedName>
</protein>
<dbReference type="Proteomes" id="UP001470809">
    <property type="component" value="Plasmid pSS1-5"/>
</dbReference>
<dbReference type="InterPro" id="IPR007039">
    <property type="entry name" value="TrbC/VirB2"/>
</dbReference>
<reference evidence="4" key="1">
    <citation type="submission" date="2024-04" db="EMBL/GenBank/DDBJ databases">
        <title>Phylogenomic analyses of a clade within the roseobacter group suggest taxonomic reassignments of species of the genera Aestuariivita, Citreicella, Loktanella, Nautella, Pelagibaca, Ruegeria, Thalassobius, Thiobacimonas and Tropicibacter, and the proposal o.</title>
        <authorList>
            <person name="Jeon C.O."/>
        </authorList>
    </citation>
    <scope>NUCLEOTIDE SEQUENCE [LARGE SCALE GENOMIC DNA]</scope>
    <source>
        <strain evidence="4">SS1-5</strain>
        <plasmid evidence="4">pSS1-5</plasmid>
    </source>
</reference>
<dbReference type="KEGG" id="yrh:AABB31_01615"/>
<keyword evidence="2" id="KW-0732">Signal</keyword>
<evidence type="ECO:0000313" key="4">
    <source>
        <dbReference type="Proteomes" id="UP001470809"/>
    </source>
</evidence>
<accession>A0AAN0M710</accession>
<dbReference type="AlphaFoldDB" id="A0AAN0M710"/>